<comment type="subcellular location">
    <subcellularLocation>
        <location evidence="1">Cell membrane</location>
        <topology evidence="1">Multi-pass membrane protein</topology>
    </subcellularLocation>
</comment>
<protein>
    <submittedName>
        <fullName evidence="8">MMPL family transporter</fullName>
    </submittedName>
</protein>
<feature type="domain" description="SSD" evidence="7">
    <location>
        <begin position="268"/>
        <end position="394"/>
    </location>
</feature>
<evidence type="ECO:0000256" key="2">
    <source>
        <dbReference type="ARBA" id="ARBA00022475"/>
    </source>
</evidence>
<dbReference type="PANTHER" id="PTHR33406">
    <property type="entry name" value="MEMBRANE PROTEIN MJ1562-RELATED"/>
    <property type="match status" value="1"/>
</dbReference>
<evidence type="ECO:0000256" key="1">
    <source>
        <dbReference type="ARBA" id="ARBA00004651"/>
    </source>
</evidence>
<organism evidence="8 9">
    <name type="scientific">Thalassotalea fonticola</name>
    <dbReference type="NCBI Taxonomy" id="3065649"/>
    <lineage>
        <taxon>Bacteria</taxon>
        <taxon>Pseudomonadati</taxon>
        <taxon>Pseudomonadota</taxon>
        <taxon>Gammaproteobacteria</taxon>
        <taxon>Alteromonadales</taxon>
        <taxon>Colwelliaceae</taxon>
        <taxon>Thalassotalea</taxon>
    </lineage>
</organism>
<dbReference type="InterPro" id="IPR050545">
    <property type="entry name" value="Mycobact_MmpL"/>
</dbReference>
<dbReference type="SUPFAM" id="SSF82866">
    <property type="entry name" value="Multidrug efflux transporter AcrB transmembrane domain"/>
    <property type="match status" value="2"/>
</dbReference>
<proteinExistence type="predicted"/>
<accession>A0ABZ0GRX2</accession>
<dbReference type="EMBL" id="CP136600">
    <property type="protein sequence ID" value="WOH38182.1"/>
    <property type="molecule type" value="Genomic_DNA"/>
</dbReference>
<keyword evidence="3 6" id="KW-0812">Transmembrane</keyword>
<gene>
    <name evidence="8" type="ORF">RI844_02800</name>
</gene>
<dbReference type="Pfam" id="PF03176">
    <property type="entry name" value="MMPL"/>
    <property type="match status" value="2"/>
</dbReference>
<dbReference type="PANTHER" id="PTHR33406:SF10">
    <property type="entry name" value="SSD DOMAIN-CONTAINING PROTEIN"/>
    <property type="match status" value="1"/>
</dbReference>
<feature type="transmembrane region" description="Helical" evidence="6">
    <location>
        <begin position="758"/>
        <end position="782"/>
    </location>
</feature>
<sequence>MSSLNPQLEQTFLKPATIGEPIIERILFNHRPVWLTLFTLLTLFFGYQANQIRPEASYEKMIPTFHPYIANYLAHKDDLKGLGSAVRISVETTEGDIFTKEFQDTLKQVHDEVFYISGVDRTALKSIWASAVRWNEVTEEGLAGGPVIAETYDGSPAELKKLRANIFKSGQVGALVANNFKSAVVYAPLMGKDPETGEPIDYQAFSNKLETLVRDKYQNKTIKIHITGFAKVVGDLIDGANQVAVFFAVALIITLVMLYFYARCLRSAVVPLLCSVTAVIWQLGLLKTLGYGIDPYSMLIPFLVFAIGISHGVQIINAIAHENATGSNKELAARRAFRSLYIPGIIALVSDGVGFATLMVIEIPVIQDLAIAASMGVAVIILTNLFLLSILMSYAGISKASVNKQLHAEEHGKHQFWQLLSTFTQRRQAWALLIIALLMAAFGLHQSQGLKIGDLDAGAPELRPDSRYNMDNSFITDNYTTSTDIFVVMVQSAKEKCSDYRTLDAIDQLQWRMQQLPGVQSGRSLVNHTKQMMTGYNEGNIKWLALNRNQPLLDQASVTALPGSYNADCSLTPVFIYLNDHKAETLKTVVAEVEAFIDDFKGVEGLTFKLAAGNAGIEAATNVVIEKAQYQMLIWVYAVVGILCLLTFRSIRTVTCILLPLALTSLLCQALMAQLGIGVKVATLPVIALGVGIGVDYGIYIYSKLETYLSAGMSLKNAYFNTLKTTGKAVAFTGLTLGIGVGTWVLSPIKFQADMGILLTFMFVWNMIGALVFLPAIASLLYKRNPQSAQANDTLKPKVAVTKITTTKNTQKDEHCHAV</sequence>
<feature type="transmembrane region" description="Helical" evidence="6">
    <location>
        <begin position="340"/>
        <end position="361"/>
    </location>
</feature>
<name>A0ABZ0GRX2_9GAMM</name>
<feature type="transmembrane region" description="Helical" evidence="6">
    <location>
        <begin position="243"/>
        <end position="262"/>
    </location>
</feature>
<evidence type="ECO:0000259" key="7">
    <source>
        <dbReference type="PROSITE" id="PS50156"/>
    </source>
</evidence>
<evidence type="ECO:0000256" key="5">
    <source>
        <dbReference type="ARBA" id="ARBA00023136"/>
    </source>
</evidence>
<reference evidence="8 9" key="1">
    <citation type="submission" date="2023-09" db="EMBL/GenBank/DDBJ databases">
        <authorList>
            <person name="Qi X."/>
        </authorList>
    </citation>
    <scope>NUCLEOTIDE SEQUENCE [LARGE SCALE GENOMIC DNA]</scope>
    <source>
        <strain evidence="8 9">S1-1</strain>
    </source>
</reference>
<dbReference type="InterPro" id="IPR000731">
    <property type="entry name" value="SSD"/>
</dbReference>
<feature type="transmembrane region" description="Helical" evidence="6">
    <location>
        <begin position="268"/>
        <end position="286"/>
    </location>
</feature>
<feature type="transmembrane region" description="Helical" evidence="6">
    <location>
        <begin position="729"/>
        <end position="746"/>
    </location>
</feature>
<evidence type="ECO:0000256" key="6">
    <source>
        <dbReference type="SAM" id="Phobius"/>
    </source>
</evidence>
<keyword evidence="4 6" id="KW-1133">Transmembrane helix</keyword>
<dbReference type="Gene3D" id="1.20.1640.10">
    <property type="entry name" value="Multidrug efflux transporter AcrB transmembrane domain"/>
    <property type="match status" value="2"/>
</dbReference>
<evidence type="ECO:0000313" key="8">
    <source>
        <dbReference type="EMBL" id="WOH38182.1"/>
    </source>
</evidence>
<evidence type="ECO:0000256" key="3">
    <source>
        <dbReference type="ARBA" id="ARBA00022692"/>
    </source>
</evidence>
<feature type="transmembrane region" description="Helical" evidence="6">
    <location>
        <begin position="684"/>
        <end position="703"/>
    </location>
</feature>
<feature type="transmembrane region" description="Helical" evidence="6">
    <location>
        <begin position="428"/>
        <end position="445"/>
    </location>
</feature>
<keyword evidence="5 6" id="KW-0472">Membrane</keyword>
<dbReference type="InterPro" id="IPR004869">
    <property type="entry name" value="MMPL_dom"/>
</dbReference>
<dbReference type="Proteomes" id="UP001301442">
    <property type="component" value="Chromosome"/>
</dbReference>
<evidence type="ECO:0000256" key="4">
    <source>
        <dbReference type="ARBA" id="ARBA00022989"/>
    </source>
</evidence>
<keyword evidence="9" id="KW-1185">Reference proteome</keyword>
<feature type="transmembrane region" description="Helical" evidence="6">
    <location>
        <begin position="657"/>
        <end position="677"/>
    </location>
</feature>
<feature type="transmembrane region" description="Helical" evidence="6">
    <location>
        <begin position="373"/>
        <end position="397"/>
    </location>
</feature>
<dbReference type="PROSITE" id="PS50156">
    <property type="entry name" value="SSD"/>
    <property type="match status" value="1"/>
</dbReference>
<evidence type="ECO:0000313" key="9">
    <source>
        <dbReference type="Proteomes" id="UP001301442"/>
    </source>
</evidence>
<keyword evidence="2" id="KW-1003">Cell membrane</keyword>
<dbReference type="RefSeq" id="WP_348396955.1">
    <property type="nucleotide sequence ID" value="NZ_CP136600.1"/>
</dbReference>
<feature type="transmembrane region" description="Helical" evidence="6">
    <location>
        <begin position="632"/>
        <end position="651"/>
    </location>
</feature>
<feature type="transmembrane region" description="Helical" evidence="6">
    <location>
        <begin position="298"/>
        <end position="320"/>
    </location>
</feature>